<accession>A0A4C1Y8G4</accession>
<keyword evidence="2" id="KW-1185">Reference proteome</keyword>
<sequence>MSHSTDRFDEHEINKHIIKQARCPMSERTNVQYTAQNSGAVKSVTKASQWLKIEVLGRRRRSRGVLKLRIESFAGHSER</sequence>
<reference evidence="1 2" key="1">
    <citation type="journal article" date="2019" name="Commun. Biol.">
        <title>The bagworm genome reveals a unique fibroin gene that provides high tensile strength.</title>
        <authorList>
            <person name="Kono N."/>
            <person name="Nakamura H."/>
            <person name="Ohtoshi R."/>
            <person name="Tomita M."/>
            <person name="Numata K."/>
            <person name="Arakawa K."/>
        </authorList>
    </citation>
    <scope>NUCLEOTIDE SEQUENCE [LARGE SCALE GENOMIC DNA]</scope>
</reference>
<organism evidence="1 2">
    <name type="scientific">Eumeta variegata</name>
    <name type="common">Bagworm moth</name>
    <name type="synonym">Eumeta japonica</name>
    <dbReference type="NCBI Taxonomy" id="151549"/>
    <lineage>
        <taxon>Eukaryota</taxon>
        <taxon>Metazoa</taxon>
        <taxon>Ecdysozoa</taxon>
        <taxon>Arthropoda</taxon>
        <taxon>Hexapoda</taxon>
        <taxon>Insecta</taxon>
        <taxon>Pterygota</taxon>
        <taxon>Neoptera</taxon>
        <taxon>Endopterygota</taxon>
        <taxon>Lepidoptera</taxon>
        <taxon>Glossata</taxon>
        <taxon>Ditrysia</taxon>
        <taxon>Tineoidea</taxon>
        <taxon>Psychidae</taxon>
        <taxon>Oiketicinae</taxon>
        <taxon>Eumeta</taxon>
    </lineage>
</organism>
<dbReference type="AlphaFoldDB" id="A0A4C1Y8G4"/>
<evidence type="ECO:0000313" key="2">
    <source>
        <dbReference type="Proteomes" id="UP000299102"/>
    </source>
</evidence>
<comment type="caution">
    <text evidence="1">The sequence shown here is derived from an EMBL/GenBank/DDBJ whole genome shotgun (WGS) entry which is preliminary data.</text>
</comment>
<protein>
    <submittedName>
        <fullName evidence="1">Uncharacterized protein</fullName>
    </submittedName>
</protein>
<dbReference type="EMBL" id="BGZK01001083">
    <property type="protein sequence ID" value="GBP70695.1"/>
    <property type="molecule type" value="Genomic_DNA"/>
</dbReference>
<name>A0A4C1Y8G4_EUMVA</name>
<evidence type="ECO:0000313" key="1">
    <source>
        <dbReference type="EMBL" id="GBP70695.1"/>
    </source>
</evidence>
<proteinExistence type="predicted"/>
<dbReference type="Proteomes" id="UP000299102">
    <property type="component" value="Unassembled WGS sequence"/>
</dbReference>
<gene>
    <name evidence="1" type="ORF">EVAR_56197_1</name>
</gene>